<dbReference type="InterPro" id="IPR013785">
    <property type="entry name" value="Aldolase_TIM"/>
</dbReference>
<name>A0A3G1KRG0_FORW1</name>
<dbReference type="InterPro" id="IPR036724">
    <property type="entry name" value="Cobalamin-bd_sf"/>
</dbReference>
<dbReference type="Gene3D" id="3.20.20.70">
    <property type="entry name" value="Aldolase class I"/>
    <property type="match status" value="1"/>
</dbReference>
<dbReference type="SUPFAM" id="SSF102114">
    <property type="entry name" value="Radical SAM enzymes"/>
    <property type="match status" value="1"/>
</dbReference>
<dbReference type="OrthoDB" id="9801424at2"/>
<feature type="domain" description="B12-binding" evidence="8">
    <location>
        <begin position="1"/>
        <end position="139"/>
    </location>
</feature>
<dbReference type="PANTHER" id="PTHR43409:SF7">
    <property type="entry name" value="BLL1977 PROTEIN"/>
    <property type="match status" value="1"/>
</dbReference>
<evidence type="ECO:0000313" key="11">
    <source>
        <dbReference type="Proteomes" id="UP000323521"/>
    </source>
</evidence>
<dbReference type="RefSeq" id="WP_148134285.1">
    <property type="nucleotide sequence ID" value="NZ_CP017634.1"/>
</dbReference>
<evidence type="ECO:0000313" key="10">
    <source>
        <dbReference type="EMBL" id="ATW25041.1"/>
    </source>
</evidence>
<evidence type="ECO:0000256" key="3">
    <source>
        <dbReference type="ARBA" id="ARBA00022679"/>
    </source>
</evidence>
<dbReference type="GO" id="GO:0046872">
    <property type="term" value="F:metal ion binding"/>
    <property type="evidence" value="ECO:0007669"/>
    <property type="project" value="UniProtKB-KW"/>
</dbReference>
<evidence type="ECO:0000256" key="7">
    <source>
        <dbReference type="ARBA" id="ARBA00023014"/>
    </source>
</evidence>
<dbReference type="AlphaFoldDB" id="A0A3G1KRG0"/>
<dbReference type="InterPro" id="IPR058240">
    <property type="entry name" value="rSAM_sf"/>
</dbReference>
<keyword evidence="11" id="KW-1185">Reference proteome</keyword>
<dbReference type="PANTHER" id="PTHR43409">
    <property type="entry name" value="ANAEROBIC MAGNESIUM-PROTOPORPHYRIN IX MONOMETHYL ESTER CYCLASE-RELATED"/>
    <property type="match status" value="1"/>
</dbReference>
<sequence>MMRILLVRPGYESIFSHMDIVTVEPLELEILSTVAAQAGHQCRIWDGVVQEEPYVPVLQKFRPDLVAITGYITQKNSICRYAETAKKVIPGVKVIIGGVHAELNYRDFYGPAVDFIVHSGGIKPFQKLIGREDLSPQGIGGICFRQDDETWVFHEKIQMDPDEIPIPDRSFFYAHQDHFHYAGLGPCATVKTAYSCPGRCNFCYCCLLNGGKYVCRDLEKTVEEIAAIDCDYIWILDDIFYLDPGRIRGFARLIKERGIQKNFIVYYRADFIAENEELIVLLKNIGLKMVLVGLEAFDDDRLGEYHKQTSCAVNEKCLDILKKHGIGCTGLFILDIDATKKDFDILARYVKKHRLALATAAILTPLPGTAQYEKFKDRLITDDPRQWDFLHLVAAPGNMRKGRFYFEFYRFYVQVLRMNQGKWLLHLGRAFIKGLRQKLSFMGRGNAKVGPS</sequence>
<dbReference type="GO" id="GO:0051539">
    <property type="term" value="F:4 iron, 4 sulfur cluster binding"/>
    <property type="evidence" value="ECO:0007669"/>
    <property type="project" value="UniProtKB-KW"/>
</dbReference>
<dbReference type="GO" id="GO:0005829">
    <property type="term" value="C:cytosol"/>
    <property type="evidence" value="ECO:0007669"/>
    <property type="project" value="TreeGrafter"/>
</dbReference>
<evidence type="ECO:0000256" key="2">
    <source>
        <dbReference type="ARBA" id="ARBA00022603"/>
    </source>
</evidence>
<keyword evidence="3" id="KW-0808">Transferase</keyword>
<dbReference type="SFLD" id="SFLDG01123">
    <property type="entry name" value="methyltransferase_(Class_B)"/>
    <property type="match status" value="1"/>
</dbReference>
<evidence type="ECO:0000256" key="4">
    <source>
        <dbReference type="ARBA" id="ARBA00022691"/>
    </source>
</evidence>
<dbReference type="PROSITE" id="PS51332">
    <property type="entry name" value="B12_BINDING"/>
    <property type="match status" value="1"/>
</dbReference>
<dbReference type="Proteomes" id="UP000323521">
    <property type="component" value="Chromosome"/>
</dbReference>
<dbReference type="SMART" id="SM00729">
    <property type="entry name" value="Elp3"/>
    <property type="match status" value="1"/>
</dbReference>
<dbReference type="PROSITE" id="PS51918">
    <property type="entry name" value="RADICAL_SAM"/>
    <property type="match status" value="1"/>
</dbReference>
<dbReference type="InterPro" id="IPR051198">
    <property type="entry name" value="BchE-like"/>
</dbReference>
<dbReference type="KEGG" id="fwa:DCMF_09860"/>
<evidence type="ECO:0000259" key="9">
    <source>
        <dbReference type="PROSITE" id="PS51918"/>
    </source>
</evidence>
<dbReference type="Pfam" id="PF04055">
    <property type="entry name" value="Radical_SAM"/>
    <property type="match status" value="1"/>
</dbReference>
<evidence type="ECO:0000256" key="1">
    <source>
        <dbReference type="ARBA" id="ARBA00001966"/>
    </source>
</evidence>
<dbReference type="InterPro" id="IPR006638">
    <property type="entry name" value="Elp3/MiaA/NifB-like_rSAM"/>
</dbReference>
<dbReference type="GO" id="GO:0003824">
    <property type="term" value="F:catalytic activity"/>
    <property type="evidence" value="ECO:0007669"/>
    <property type="project" value="InterPro"/>
</dbReference>
<dbReference type="GO" id="GO:0031419">
    <property type="term" value="F:cobalamin binding"/>
    <property type="evidence" value="ECO:0007669"/>
    <property type="project" value="InterPro"/>
</dbReference>
<dbReference type="SUPFAM" id="SSF52242">
    <property type="entry name" value="Cobalamin (vitamin B12)-binding domain"/>
    <property type="match status" value="1"/>
</dbReference>
<evidence type="ECO:0000259" key="8">
    <source>
        <dbReference type="PROSITE" id="PS51332"/>
    </source>
</evidence>
<reference evidence="10 11" key="1">
    <citation type="submission" date="2016-10" db="EMBL/GenBank/DDBJ databases">
        <title>Complete Genome Sequence of Peptococcaceae strain DCMF.</title>
        <authorList>
            <person name="Edwards R.J."/>
            <person name="Holland S.I."/>
            <person name="Deshpande N.P."/>
            <person name="Wong Y.K."/>
            <person name="Ertan H."/>
            <person name="Manefield M."/>
            <person name="Russell T.L."/>
            <person name="Lee M.J."/>
        </authorList>
    </citation>
    <scope>NUCLEOTIDE SEQUENCE [LARGE SCALE GENOMIC DNA]</scope>
    <source>
        <strain evidence="10 11">DCMF</strain>
    </source>
</reference>
<dbReference type="SFLD" id="SFLDS00029">
    <property type="entry name" value="Radical_SAM"/>
    <property type="match status" value="1"/>
</dbReference>
<evidence type="ECO:0000256" key="6">
    <source>
        <dbReference type="ARBA" id="ARBA00023004"/>
    </source>
</evidence>
<evidence type="ECO:0000256" key="5">
    <source>
        <dbReference type="ARBA" id="ARBA00022723"/>
    </source>
</evidence>
<dbReference type="Pfam" id="PF02310">
    <property type="entry name" value="B12-binding"/>
    <property type="match status" value="1"/>
</dbReference>
<protein>
    <submittedName>
        <fullName evidence="10">Uncharacterized protein</fullName>
    </submittedName>
</protein>
<accession>A0A3G1KRG0</accession>
<dbReference type="InterPro" id="IPR007197">
    <property type="entry name" value="rSAM"/>
</dbReference>
<dbReference type="EMBL" id="CP017634">
    <property type="protein sequence ID" value="ATW25041.1"/>
    <property type="molecule type" value="Genomic_DNA"/>
</dbReference>
<dbReference type="InterPro" id="IPR034466">
    <property type="entry name" value="Methyltransferase_Class_B"/>
</dbReference>
<keyword evidence="4" id="KW-0949">S-adenosyl-L-methionine</keyword>
<comment type="cofactor">
    <cofactor evidence="1">
        <name>[4Fe-4S] cluster</name>
        <dbReference type="ChEBI" id="CHEBI:49883"/>
    </cofactor>
</comment>
<keyword evidence="2" id="KW-0489">Methyltransferase</keyword>
<keyword evidence="5" id="KW-0479">Metal-binding</keyword>
<feature type="domain" description="Radical SAM core" evidence="9">
    <location>
        <begin position="182"/>
        <end position="403"/>
    </location>
</feature>
<keyword evidence="6" id="KW-0408">Iron</keyword>
<dbReference type="SFLD" id="SFLDG01082">
    <property type="entry name" value="B12-binding_domain_containing"/>
    <property type="match status" value="1"/>
</dbReference>
<proteinExistence type="predicted"/>
<dbReference type="Gene3D" id="3.40.50.280">
    <property type="entry name" value="Cobalamin-binding domain"/>
    <property type="match status" value="1"/>
</dbReference>
<organism evidence="10 11">
    <name type="scientific">Formimonas warabiya</name>
    <dbReference type="NCBI Taxonomy" id="1761012"/>
    <lineage>
        <taxon>Bacteria</taxon>
        <taxon>Bacillati</taxon>
        <taxon>Bacillota</taxon>
        <taxon>Clostridia</taxon>
        <taxon>Eubacteriales</taxon>
        <taxon>Peptococcaceae</taxon>
        <taxon>Candidatus Formimonas</taxon>
    </lineage>
</organism>
<keyword evidence="7" id="KW-0411">Iron-sulfur</keyword>
<gene>
    <name evidence="10" type="ORF">DCMF_09860</name>
</gene>
<dbReference type="InterPro" id="IPR006158">
    <property type="entry name" value="Cobalamin-bd"/>
</dbReference>